<dbReference type="InterPro" id="IPR036047">
    <property type="entry name" value="F-box-like_dom_sf"/>
</dbReference>
<dbReference type="SUPFAM" id="SSF52047">
    <property type="entry name" value="RNI-like"/>
    <property type="match status" value="1"/>
</dbReference>
<keyword evidence="3" id="KW-1185">Reference proteome</keyword>
<evidence type="ECO:0000313" key="3">
    <source>
        <dbReference type="Proteomes" id="UP000187406"/>
    </source>
</evidence>
<protein>
    <submittedName>
        <fullName evidence="2">F-box domain-containing protein</fullName>
    </submittedName>
</protein>
<dbReference type="EMBL" id="BDDD01004149">
    <property type="protein sequence ID" value="GAV87052.1"/>
    <property type="molecule type" value="Genomic_DNA"/>
</dbReference>
<evidence type="ECO:0000313" key="2">
    <source>
        <dbReference type="EMBL" id="GAV87052.1"/>
    </source>
</evidence>
<accession>A0A1Q3D3M8</accession>
<dbReference type="SUPFAM" id="SSF81383">
    <property type="entry name" value="F-box domain"/>
    <property type="match status" value="1"/>
</dbReference>
<dbReference type="STRING" id="3775.A0A1Q3D3M8"/>
<dbReference type="InterPro" id="IPR001810">
    <property type="entry name" value="F-box_dom"/>
</dbReference>
<proteinExistence type="predicted"/>
<evidence type="ECO:0000259" key="1">
    <source>
        <dbReference type="PROSITE" id="PS50181"/>
    </source>
</evidence>
<name>A0A1Q3D3M8_CEPFO</name>
<comment type="caution">
    <text evidence="2">The sequence shown here is derived from an EMBL/GenBank/DDBJ whole genome shotgun (WGS) entry which is preliminary data.</text>
</comment>
<dbReference type="PROSITE" id="PS50181">
    <property type="entry name" value="FBOX"/>
    <property type="match status" value="1"/>
</dbReference>
<reference evidence="3" key="1">
    <citation type="submission" date="2016-04" db="EMBL/GenBank/DDBJ databases">
        <title>Cephalotus genome sequencing.</title>
        <authorList>
            <person name="Fukushima K."/>
            <person name="Hasebe M."/>
            <person name="Fang X."/>
        </authorList>
    </citation>
    <scope>NUCLEOTIDE SEQUENCE [LARGE SCALE GENOMIC DNA]</scope>
    <source>
        <strain evidence="3">cv. St1</strain>
    </source>
</reference>
<feature type="domain" description="F-box" evidence="1">
    <location>
        <begin position="15"/>
        <end position="63"/>
    </location>
</feature>
<gene>
    <name evidence="2" type="ORF">CFOL_v3_30478</name>
</gene>
<dbReference type="OrthoDB" id="1848700at2759"/>
<dbReference type="SMART" id="SM00256">
    <property type="entry name" value="FBOX"/>
    <property type="match status" value="1"/>
</dbReference>
<dbReference type="Gene3D" id="3.80.10.10">
    <property type="entry name" value="Ribonuclease Inhibitor"/>
    <property type="match status" value="1"/>
</dbReference>
<dbReference type="AlphaFoldDB" id="A0A1Q3D3M8"/>
<dbReference type="InterPro" id="IPR053197">
    <property type="entry name" value="F-box_SCFL_complex_component"/>
</dbReference>
<dbReference type="PANTHER" id="PTHR34223">
    <property type="entry name" value="OS11G0201299 PROTEIN"/>
    <property type="match status" value="1"/>
</dbReference>
<dbReference type="InterPro" id="IPR032675">
    <property type="entry name" value="LRR_dom_sf"/>
</dbReference>
<dbReference type="PANTHER" id="PTHR34223:SF51">
    <property type="entry name" value="OS06G0556300 PROTEIN"/>
    <property type="match status" value="1"/>
</dbReference>
<dbReference type="InParanoid" id="A0A1Q3D3M8"/>
<sequence>MAGRKEKKKVKTTQKDRLISLPDSIIHKIFSYVDAKQAVQTSVLSTDWKDVWKSLPDLNFDTYSFSNIGSFKMFTTNILSKRNGKCTVGEIRLFCFHTSDKALIRRVINYALTHGVISLTIHVSTDFAPFCPLPKPLKHQSIKILRLGNFHTLSLSCLFQSLTVLQLSSCTFFYDGDKQDDERCFEPFVNCTNLKTLYLGRCKFWGGKTLKFSFPNLIEFTAISMRFGWDEYEDSKVEFFAPKLTYFSFTSTRPLCFSKIDVPALEEMYIDVRTVAQHQWNPVMETERKGNQDMIRMLNALHTTQILTLSFETLKVCTCTMINELTNPRQDRH</sequence>
<dbReference type="Proteomes" id="UP000187406">
    <property type="component" value="Unassembled WGS sequence"/>
</dbReference>
<dbReference type="Pfam" id="PF00646">
    <property type="entry name" value="F-box"/>
    <property type="match status" value="1"/>
</dbReference>
<organism evidence="2 3">
    <name type="scientific">Cephalotus follicularis</name>
    <name type="common">Albany pitcher plant</name>
    <dbReference type="NCBI Taxonomy" id="3775"/>
    <lineage>
        <taxon>Eukaryota</taxon>
        <taxon>Viridiplantae</taxon>
        <taxon>Streptophyta</taxon>
        <taxon>Embryophyta</taxon>
        <taxon>Tracheophyta</taxon>
        <taxon>Spermatophyta</taxon>
        <taxon>Magnoliopsida</taxon>
        <taxon>eudicotyledons</taxon>
        <taxon>Gunneridae</taxon>
        <taxon>Pentapetalae</taxon>
        <taxon>rosids</taxon>
        <taxon>fabids</taxon>
        <taxon>Oxalidales</taxon>
        <taxon>Cephalotaceae</taxon>
        <taxon>Cephalotus</taxon>
    </lineage>
</organism>